<proteinExistence type="predicted"/>
<dbReference type="EMBL" id="VGLS01000146">
    <property type="protein sequence ID" value="MBM3223454.1"/>
    <property type="molecule type" value="Genomic_DNA"/>
</dbReference>
<gene>
    <name evidence="1" type="ORF">FJZ47_06610</name>
</gene>
<comment type="caution">
    <text evidence="1">The sequence shown here is derived from an EMBL/GenBank/DDBJ whole genome shotgun (WGS) entry which is preliminary data.</text>
</comment>
<organism evidence="1 2">
    <name type="scientific">Tectimicrobiota bacterium</name>
    <dbReference type="NCBI Taxonomy" id="2528274"/>
    <lineage>
        <taxon>Bacteria</taxon>
        <taxon>Pseudomonadati</taxon>
        <taxon>Nitrospinota/Tectimicrobiota group</taxon>
        <taxon>Candidatus Tectimicrobiota</taxon>
    </lineage>
</organism>
<evidence type="ECO:0000313" key="1">
    <source>
        <dbReference type="EMBL" id="MBM3223454.1"/>
    </source>
</evidence>
<dbReference type="Proteomes" id="UP000712673">
    <property type="component" value="Unassembled WGS sequence"/>
</dbReference>
<accession>A0A938B1Z0</accession>
<name>A0A938B1Z0_UNCTE</name>
<reference evidence="1" key="1">
    <citation type="submission" date="2019-03" db="EMBL/GenBank/DDBJ databases">
        <title>Lake Tanganyika Metagenome-Assembled Genomes (MAGs).</title>
        <authorList>
            <person name="Tran P."/>
        </authorList>
    </citation>
    <scope>NUCLEOTIDE SEQUENCE</scope>
    <source>
        <strain evidence="1">K_DeepCast_65m_m2_066</strain>
    </source>
</reference>
<sequence>MNLYKGDFSIRRSQLAILCSSCFLCLVVLDLPAYSASVNGSIGNEVRLLFATELTSLHLTGDPFLLPLARDPGNTLGDSVEGYGLVRSRVDITLSSQRQSNPGQDSLGQMLACLFCEFPQPGAPPTPLTPSLISNLHGQQFFVNSFFDVFFDITVTDIDDRAGRHFAGMGDGASLPLPDNGPARMLSSYRAQFHEDAPNFGLVPPAEESPYMGHFNFEIPLERTPLET</sequence>
<dbReference type="AlphaFoldDB" id="A0A938B1Z0"/>
<evidence type="ECO:0000313" key="2">
    <source>
        <dbReference type="Proteomes" id="UP000712673"/>
    </source>
</evidence>
<protein>
    <submittedName>
        <fullName evidence="1">Uncharacterized protein</fullName>
    </submittedName>
</protein>